<comment type="subcellular location">
    <subcellularLocation>
        <location evidence="1">Membrane</location>
    </subcellularLocation>
</comment>
<organism evidence="7 8">
    <name type="scientific">Henosepilachna vigintioctopunctata</name>
    <dbReference type="NCBI Taxonomy" id="420089"/>
    <lineage>
        <taxon>Eukaryota</taxon>
        <taxon>Metazoa</taxon>
        <taxon>Ecdysozoa</taxon>
        <taxon>Arthropoda</taxon>
        <taxon>Hexapoda</taxon>
        <taxon>Insecta</taxon>
        <taxon>Pterygota</taxon>
        <taxon>Neoptera</taxon>
        <taxon>Endopterygota</taxon>
        <taxon>Coleoptera</taxon>
        <taxon>Polyphaga</taxon>
        <taxon>Cucujiformia</taxon>
        <taxon>Coccinelloidea</taxon>
        <taxon>Coccinellidae</taxon>
        <taxon>Epilachninae</taxon>
        <taxon>Epilachnini</taxon>
        <taxon>Henosepilachna</taxon>
    </lineage>
</organism>
<keyword evidence="2 5" id="KW-0812">Transmembrane</keyword>
<evidence type="ECO:0000256" key="1">
    <source>
        <dbReference type="ARBA" id="ARBA00004370"/>
    </source>
</evidence>
<gene>
    <name evidence="7" type="ORF">WA026_010465</name>
</gene>
<dbReference type="Proteomes" id="UP001431783">
    <property type="component" value="Unassembled WGS sequence"/>
</dbReference>
<dbReference type="EMBL" id="JARQZJ010000125">
    <property type="protein sequence ID" value="KAK9890372.1"/>
    <property type="molecule type" value="Genomic_DNA"/>
</dbReference>
<reference evidence="7 8" key="1">
    <citation type="submission" date="2023-03" db="EMBL/GenBank/DDBJ databases">
        <title>Genome insight into feeding habits of ladybird beetles.</title>
        <authorList>
            <person name="Li H.-S."/>
            <person name="Huang Y.-H."/>
            <person name="Pang H."/>
        </authorList>
    </citation>
    <scope>NUCLEOTIDE SEQUENCE [LARGE SCALE GENOMIC DNA]</scope>
    <source>
        <strain evidence="7">SYSU_2023b</strain>
        <tissue evidence="7">Whole body</tissue>
    </source>
</reference>
<dbReference type="PANTHER" id="PTHR23241:SF102">
    <property type="entry name" value="LD23009P"/>
    <property type="match status" value="1"/>
</dbReference>
<comment type="caution">
    <text evidence="7">The sequence shown here is derived from an EMBL/GenBank/DDBJ whole genome shotgun (WGS) entry which is preliminary data.</text>
</comment>
<protein>
    <recommendedName>
        <fullName evidence="6">TMEM205-like domain-containing protein</fullName>
    </recommendedName>
</protein>
<evidence type="ECO:0000256" key="5">
    <source>
        <dbReference type="SAM" id="Phobius"/>
    </source>
</evidence>
<feature type="transmembrane region" description="Helical" evidence="5">
    <location>
        <begin position="99"/>
        <end position="130"/>
    </location>
</feature>
<feature type="transmembrane region" description="Helical" evidence="5">
    <location>
        <begin position="142"/>
        <end position="162"/>
    </location>
</feature>
<feature type="transmembrane region" description="Helical" evidence="5">
    <location>
        <begin position="243"/>
        <end position="264"/>
    </location>
</feature>
<name>A0AAW1VE84_9CUCU</name>
<evidence type="ECO:0000259" key="6">
    <source>
        <dbReference type="Pfam" id="PF13664"/>
    </source>
</evidence>
<dbReference type="InterPro" id="IPR025423">
    <property type="entry name" value="TMEM205-like"/>
</dbReference>
<dbReference type="InterPro" id="IPR053009">
    <property type="entry name" value="Xanthocillin_Biosynth-Assoc"/>
</dbReference>
<dbReference type="PANTHER" id="PTHR23241">
    <property type="entry name" value="LATE EMBRYOGENESIS ABUNDANT PLANTS LEA-RELATED"/>
    <property type="match status" value="1"/>
</dbReference>
<evidence type="ECO:0000313" key="7">
    <source>
        <dbReference type="EMBL" id="KAK9890372.1"/>
    </source>
</evidence>
<evidence type="ECO:0000313" key="8">
    <source>
        <dbReference type="Proteomes" id="UP001431783"/>
    </source>
</evidence>
<evidence type="ECO:0000256" key="3">
    <source>
        <dbReference type="ARBA" id="ARBA00022989"/>
    </source>
</evidence>
<keyword evidence="3 5" id="KW-1133">Transmembrane helix</keyword>
<accession>A0AAW1VE84</accession>
<evidence type="ECO:0000256" key="4">
    <source>
        <dbReference type="ARBA" id="ARBA00023136"/>
    </source>
</evidence>
<keyword evidence="4 5" id="KW-0472">Membrane</keyword>
<proteinExistence type="predicted"/>
<feature type="transmembrane region" description="Helical" evidence="5">
    <location>
        <begin position="174"/>
        <end position="195"/>
    </location>
</feature>
<sequence>MCVGRPIEQCFHPALEIRHIETKFENVFKEDVLAISTQYTKDVMFGLADQMDKFQKSACYKILFHTTQPAHLITALSVLTVACLLLPKSGKSPQDVSSLWSLIYLGSFSMHLGAQIWMTFVSGLSLYFSIPRHTFGCVQKVLFPKYFLLNAILSFITLTVFLKTHNLHKGNVETLTQVISMTLCFMIELVIRLYLTSPLLKLISGKNKFEKDAGVGMEVGKFNPGILLHNNEYMKLHKSFRKVHMTIALGNIIAMACTMLHLYYLSQKIIIL</sequence>
<feature type="domain" description="TMEM205-like" evidence="6">
    <location>
        <begin position="107"/>
        <end position="201"/>
    </location>
</feature>
<dbReference type="GO" id="GO:0016020">
    <property type="term" value="C:membrane"/>
    <property type="evidence" value="ECO:0007669"/>
    <property type="project" value="UniProtKB-SubCell"/>
</dbReference>
<dbReference type="Pfam" id="PF13664">
    <property type="entry name" value="DUF4149"/>
    <property type="match status" value="1"/>
</dbReference>
<evidence type="ECO:0000256" key="2">
    <source>
        <dbReference type="ARBA" id="ARBA00022692"/>
    </source>
</evidence>
<dbReference type="AlphaFoldDB" id="A0AAW1VE84"/>
<keyword evidence="8" id="KW-1185">Reference proteome</keyword>
<feature type="transmembrane region" description="Helical" evidence="5">
    <location>
        <begin position="70"/>
        <end position="87"/>
    </location>
</feature>